<dbReference type="EMBL" id="DS566003">
    <property type="status" value="NOT_ANNOTATED_CDS"/>
    <property type="molecule type" value="Genomic_DNA"/>
</dbReference>
<dbReference type="VEuPathDB" id="FungiDB:KRP23_5504"/>
<dbReference type="SMART" id="SM00397">
    <property type="entry name" value="t_SNARE"/>
    <property type="match status" value="2"/>
</dbReference>
<reference evidence="9" key="2">
    <citation type="submission" date="2015-06" db="UniProtKB">
        <authorList>
            <consortium name="EnsemblProtists"/>
        </authorList>
    </citation>
    <scope>IDENTIFICATION</scope>
    <source>
        <strain evidence="9">Pr102</strain>
    </source>
</reference>
<feature type="domain" description="T-SNARE coiled-coil homology" evidence="8">
    <location>
        <begin position="109"/>
        <end position="171"/>
    </location>
</feature>
<evidence type="ECO:0000256" key="4">
    <source>
        <dbReference type="ARBA" id="ARBA00022927"/>
    </source>
</evidence>
<sequence length="1145" mass="128885">MASQREEASGVQWQQRHTQALRDAAESLDVGRATAHSLSLQAEQLGRSERVLDETQATVAMSRRVLRGMTWGGWLYNKFSAAPELAGDKGSAEWWTESAVAAAESSCCDSMEDIHDKFLRDLEPQLAELKEQSLALGSALDTQNEQLGRMDSKIGQVHHDMKRVGIQANKIAGRKVSVMFRFRCAFQEVQTGRFLRDVDGEALLSADVVVDGLRGGDFNSYEQFLVESKSTTPIFCLASYFGLGVSEVALGQLMKLKTRVGDATGVGTASVDVVENIQTWRTVVHQGMPRPYVYENENYMLTMCEDLDFLDQAGELAEWLGFRLLRNPFIVNEALDDVVSSRLALSVHDDRSLKYWNSTSWKLNNKLATKRVGLPNASEASPSRQASKARWKQQPPPPPLIKPLASICPEDDVVDGLRIATAQEVLLEEESFHGRLRGLRAAREYVDRGPSVLEPNDVDNNAPSPTIYDAMAALNIQLRTCRDMYRQEVLKTYNRLAERLERCLSSLEGDEKYVGGALDICKGQLSELRLEKDKQRATRHTKKQQEESTKRSNGRQKAEERRKVRSKKKSLQRRSASDLVQESLQQKEDIIYENIAVDFQSDIRAIESKKSGGPAREQESPGTCQKLEEKRQRAIYQKRARLEQHARTLKDMELVLDRRRAENVAMKWEDALARAVEREARRKTILRSRKARLDRVASCAMFKCMHEMNGKRFLVSVYIRHARGYDLEGLRIVAYDPSSSAAFTMEMPLRVFNSLGYGRTSDGLGGFYRYSLVAVYLRRNDPSILRFVVGSCYGQEFLLTEHAVSARWLIVGSDLDVQWKSSAHAVIVWKHHTDALEMQEELYSSQDGAEGSANNAVGPRIYSSEVIVRRVRYSVHLYDTDETKYTVELVPKAQKGQIEQSKPVGDRLVLNKRDVNPYDVHLSSSSFADLFSLICFEHNPPQEPKREDASDPATRLKWKATVSPKWTVGLEYSGNEREGGDEECPSCSTYDAARTKLHANDVGVPETVFDCTTSCSNCAMIQQRRLRAIKELVIHAGAIAPESLEVIYHGYCDVCATLAPPIVLVVGSAFSATMNWLLPLLEQYFVSFDCGKHGFLRFAEGDQGHVIAEEGIHVRETVLQTLARDQVAVLFNADCASFRVTWRML</sequence>
<dbReference type="PANTHER" id="PTHR21230">
    <property type="entry name" value="VESICLE TRANSPORT V-SNARE PROTEIN VTI1-RELATED"/>
    <property type="match status" value="1"/>
</dbReference>
<keyword evidence="6" id="KW-0472">Membrane</keyword>
<dbReference type="HOGENOM" id="CLU_277262_0_0_1"/>
<evidence type="ECO:0000256" key="6">
    <source>
        <dbReference type="ARBA" id="ARBA00023136"/>
    </source>
</evidence>
<evidence type="ECO:0000256" key="3">
    <source>
        <dbReference type="ARBA" id="ARBA00022692"/>
    </source>
</evidence>
<keyword evidence="5" id="KW-1133">Transmembrane helix</keyword>
<dbReference type="EnsemblProtists" id="Phyra74050">
    <property type="protein sequence ID" value="Phyra74050"/>
    <property type="gene ID" value="Phyra74050"/>
</dbReference>
<name>H3GEG7_PHYRM</name>
<proteinExistence type="predicted"/>
<dbReference type="SUPFAM" id="SSF58038">
    <property type="entry name" value="SNARE fusion complex"/>
    <property type="match status" value="2"/>
</dbReference>
<protein>
    <recommendedName>
        <fullName evidence="8">t-SNARE coiled-coil homology domain-containing protein</fullName>
    </recommendedName>
</protein>
<keyword evidence="4" id="KW-0653">Protein transport</keyword>
<feature type="region of interest" description="Disordered" evidence="7">
    <location>
        <begin position="532"/>
        <end position="580"/>
    </location>
</feature>
<dbReference type="GO" id="GO:0012507">
    <property type="term" value="C:ER to Golgi transport vesicle membrane"/>
    <property type="evidence" value="ECO:0000318"/>
    <property type="project" value="GO_Central"/>
</dbReference>
<keyword evidence="10" id="KW-1185">Reference proteome</keyword>
<dbReference type="eggNOG" id="ENOG502SKU9">
    <property type="taxonomic scope" value="Eukaryota"/>
</dbReference>
<dbReference type="PANTHER" id="PTHR21230:SF93">
    <property type="entry name" value="T-SNARE COILED-COIL HOMOLOGY DOMAIN-CONTAINING PROTEIN"/>
    <property type="match status" value="1"/>
</dbReference>
<dbReference type="AlphaFoldDB" id="H3GEG7"/>
<reference evidence="10" key="1">
    <citation type="journal article" date="2006" name="Science">
        <title>Phytophthora genome sequences uncover evolutionary origins and mechanisms of pathogenesis.</title>
        <authorList>
            <person name="Tyler B.M."/>
            <person name="Tripathy S."/>
            <person name="Zhang X."/>
            <person name="Dehal P."/>
            <person name="Jiang R.H."/>
            <person name="Aerts A."/>
            <person name="Arredondo F.D."/>
            <person name="Baxter L."/>
            <person name="Bensasson D."/>
            <person name="Beynon J.L."/>
            <person name="Chapman J."/>
            <person name="Damasceno C.M."/>
            <person name="Dorrance A.E."/>
            <person name="Dou D."/>
            <person name="Dickerman A.W."/>
            <person name="Dubchak I.L."/>
            <person name="Garbelotto M."/>
            <person name="Gijzen M."/>
            <person name="Gordon S.G."/>
            <person name="Govers F."/>
            <person name="Grunwald N.J."/>
            <person name="Huang W."/>
            <person name="Ivors K.L."/>
            <person name="Jones R.W."/>
            <person name="Kamoun S."/>
            <person name="Krampis K."/>
            <person name="Lamour K.H."/>
            <person name="Lee M.K."/>
            <person name="McDonald W.H."/>
            <person name="Medina M."/>
            <person name="Meijer H.J."/>
            <person name="Nordberg E.K."/>
            <person name="Maclean D.J."/>
            <person name="Ospina-Giraldo M.D."/>
            <person name="Morris P.F."/>
            <person name="Phuntumart V."/>
            <person name="Putnam N.H."/>
            <person name="Rash S."/>
            <person name="Rose J.K."/>
            <person name="Sakihama Y."/>
            <person name="Salamov A.A."/>
            <person name="Savidor A."/>
            <person name="Scheuring C.F."/>
            <person name="Smith B.M."/>
            <person name="Sobral B.W."/>
            <person name="Terry A."/>
            <person name="Torto-Alalibo T.A."/>
            <person name="Win J."/>
            <person name="Xu Z."/>
            <person name="Zhang H."/>
            <person name="Grigoriev I.V."/>
            <person name="Rokhsar D.S."/>
            <person name="Boore J.L."/>
        </authorList>
    </citation>
    <scope>NUCLEOTIDE SEQUENCE [LARGE SCALE GENOMIC DNA]</scope>
    <source>
        <strain evidence="10">Pr102</strain>
    </source>
</reference>
<dbReference type="VEuPathDB" id="FungiDB:KRP22_14617"/>
<feature type="region of interest" description="Disordered" evidence="7">
    <location>
        <begin position="372"/>
        <end position="404"/>
    </location>
</feature>
<feature type="compositionally biased region" description="Basic and acidic residues" evidence="7">
    <location>
        <begin position="543"/>
        <end position="562"/>
    </location>
</feature>
<dbReference type="GO" id="GO:0006906">
    <property type="term" value="P:vesicle fusion"/>
    <property type="evidence" value="ECO:0000318"/>
    <property type="project" value="GO_Central"/>
</dbReference>
<dbReference type="Proteomes" id="UP000005238">
    <property type="component" value="Unassembled WGS sequence"/>
</dbReference>
<keyword evidence="2" id="KW-0813">Transport</keyword>
<dbReference type="InterPro" id="IPR000727">
    <property type="entry name" value="T_SNARE_dom"/>
</dbReference>
<keyword evidence="3" id="KW-0812">Transmembrane</keyword>
<accession>H3GEG7</accession>
<dbReference type="Gene3D" id="1.20.5.110">
    <property type="match status" value="2"/>
</dbReference>
<feature type="region of interest" description="Disordered" evidence="7">
    <location>
        <begin position="608"/>
        <end position="629"/>
    </location>
</feature>
<dbReference type="GO" id="GO:0005794">
    <property type="term" value="C:Golgi apparatus"/>
    <property type="evidence" value="ECO:0000318"/>
    <property type="project" value="GO_Central"/>
</dbReference>
<dbReference type="PROSITE" id="PS50192">
    <property type="entry name" value="T_SNARE"/>
    <property type="match status" value="1"/>
</dbReference>
<dbReference type="GO" id="GO:0005484">
    <property type="term" value="F:SNAP receptor activity"/>
    <property type="evidence" value="ECO:0000318"/>
    <property type="project" value="GO_Central"/>
</dbReference>
<feature type="compositionally biased region" description="Basic residues" evidence="7">
    <location>
        <begin position="563"/>
        <end position="572"/>
    </location>
</feature>
<organism evidence="9 10">
    <name type="scientific">Phytophthora ramorum</name>
    <name type="common">Sudden oak death agent</name>
    <dbReference type="NCBI Taxonomy" id="164328"/>
    <lineage>
        <taxon>Eukaryota</taxon>
        <taxon>Sar</taxon>
        <taxon>Stramenopiles</taxon>
        <taxon>Oomycota</taxon>
        <taxon>Peronosporomycetes</taxon>
        <taxon>Peronosporales</taxon>
        <taxon>Peronosporaceae</taxon>
        <taxon>Phytophthora</taxon>
    </lineage>
</organism>
<evidence type="ECO:0000259" key="8">
    <source>
        <dbReference type="PROSITE" id="PS50192"/>
    </source>
</evidence>
<evidence type="ECO:0000256" key="1">
    <source>
        <dbReference type="ARBA" id="ARBA00004211"/>
    </source>
</evidence>
<dbReference type="GO" id="GO:0015031">
    <property type="term" value="P:protein transport"/>
    <property type="evidence" value="ECO:0007669"/>
    <property type="project" value="UniProtKB-KW"/>
</dbReference>
<dbReference type="GO" id="GO:0000149">
    <property type="term" value="F:SNARE binding"/>
    <property type="evidence" value="ECO:0000318"/>
    <property type="project" value="GO_Central"/>
</dbReference>
<evidence type="ECO:0000256" key="7">
    <source>
        <dbReference type="SAM" id="MobiDB-lite"/>
    </source>
</evidence>
<evidence type="ECO:0000313" key="9">
    <source>
        <dbReference type="EnsemblProtists" id="Phyra74050"/>
    </source>
</evidence>
<dbReference type="GO" id="GO:0031201">
    <property type="term" value="C:SNARE complex"/>
    <property type="evidence" value="ECO:0000318"/>
    <property type="project" value="GO_Central"/>
</dbReference>
<dbReference type="VEuPathDB" id="FungiDB:KRP23_5505"/>
<comment type="subcellular location">
    <subcellularLocation>
        <location evidence="1">Membrane</location>
        <topology evidence="1">Single-pass type IV membrane protein</topology>
    </subcellularLocation>
</comment>
<evidence type="ECO:0000256" key="5">
    <source>
        <dbReference type="ARBA" id="ARBA00022989"/>
    </source>
</evidence>
<dbReference type="GO" id="GO:0031902">
    <property type="term" value="C:late endosome membrane"/>
    <property type="evidence" value="ECO:0000318"/>
    <property type="project" value="GO_Central"/>
</dbReference>
<evidence type="ECO:0000256" key="2">
    <source>
        <dbReference type="ARBA" id="ARBA00022448"/>
    </source>
</evidence>
<dbReference type="InParanoid" id="H3GEG7"/>
<dbReference type="VEuPathDB" id="FungiDB:KRP22_14616"/>
<evidence type="ECO:0000313" key="10">
    <source>
        <dbReference type="Proteomes" id="UP000005238"/>
    </source>
</evidence>
<dbReference type="GO" id="GO:0005789">
    <property type="term" value="C:endoplasmic reticulum membrane"/>
    <property type="evidence" value="ECO:0000318"/>
    <property type="project" value="GO_Central"/>
</dbReference>